<keyword evidence="1 6" id="KW-0963">Cytoplasm</keyword>
<dbReference type="AlphaFoldDB" id="A0A267MKJ7"/>
<dbReference type="PANTHER" id="PTHR30111">
    <property type="entry name" value="33 KDA CHAPERONIN"/>
    <property type="match status" value="1"/>
</dbReference>
<comment type="function">
    <text evidence="6">Redox regulated molecular chaperone. Protects both thermally unfolding and oxidatively damaged proteins from irreversible aggregation. Plays an important role in the bacterial defense system toward oxidative stress.</text>
</comment>
<accession>A0A267MKJ7</accession>
<dbReference type="Gene3D" id="3.90.1280.10">
    <property type="entry name" value="HSP33 redox switch-like"/>
    <property type="match status" value="1"/>
</dbReference>
<comment type="similarity">
    <text evidence="6">Belongs to the HSP33 family.</text>
</comment>
<evidence type="ECO:0000256" key="1">
    <source>
        <dbReference type="ARBA" id="ARBA00022490"/>
    </source>
</evidence>
<dbReference type="PANTHER" id="PTHR30111:SF1">
    <property type="entry name" value="33 KDA CHAPERONIN"/>
    <property type="match status" value="1"/>
</dbReference>
<dbReference type="CDD" id="cd00498">
    <property type="entry name" value="Hsp33"/>
    <property type="match status" value="1"/>
</dbReference>
<gene>
    <name evidence="6" type="primary">hslO</name>
    <name evidence="7" type="ORF">CCE28_09535</name>
</gene>
<dbReference type="GO" id="GO:0042026">
    <property type="term" value="P:protein refolding"/>
    <property type="evidence" value="ECO:0007669"/>
    <property type="project" value="TreeGrafter"/>
</dbReference>
<comment type="PTM">
    <text evidence="6">Under oxidizing conditions two disulfide bonds are formed involving the reactive cysteines. Under reducing conditions zinc is bound to the reactive cysteines and the protein is inactive.</text>
</comment>
<dbReference type="SUPFAM" id="SSF64397">
    <property type="entry name" value="Hsp33 domain"/>
    <property type="match status" value="1"/>
</dbReference>
<keyword evidence="4 6" id="KW-0143">Chaperone</keyword>
<protein>
    <recommendedName>
        <fullName evidence="6">33 kDa chaperonin</fullName>
    </recommendedName>
    <alternativeName>
        <fullName evidence="6">Heat shock protein 33 homolog</fullName>
        <shortName evidence="6">HSP33</shortName>
    </alternativeName>
</protein>
<dbReference type="GO" id="GO:0051082">
    <property type="term" value="F:unfolded protein binding"/>
    <property type="evidence" value="ECO:0007669"/>
    <property type="project" value="UniProtKB-UniRule"/>
</dbReference>
<evidence type="ECO:0000256" key="4">
    <source>
        <dbReference type="ARBA" id="ARBA00023186"/>
    </source>
</evidence>
<name>A0A267MKJ7_9FIRM</name>
<comment type="subcellular location">
    <subcellularLocation>
        <location evidence="6">Cytoplasm</location>
    </subcellularLocation>
</comment>
<dbReference type="Proteomes" id="UP000216024">
    <property type="component" value="Unassembled WGS sequence"/>
</dbReference>
<dbReference type="HAMAP" id="MF_00117">
    <property type="entry name" value="HslO"/>
    <property type="match status" value="1"/>
</dbReference>
<keyword evidence="2 6" id="KW-0862">Zinc</keyword>
<dbReference type="Pfam" id="PF01430">
    <property type="entry name" value="HSP33"/>
    <property type="match status" value="1"/>
</dbReference>
<dbReference type="SUPFAM" id="SSF118352">
    <property type="entry name" value="HSP33 redox switch-like"/>
    <property type="match status" value="1"/>
</dbReference>
<evidence type="ECO:0000256" key="5">
    <source>
        <dbReference type="ARBA" id="ARBA00023284"/>
    </source>
</evidence>
<dbReference type="InterPro" id="IPR016153">
    <property type="entry name" value="Heat_shock_Hsp33_N"/>
</dbReference>
<feature type="disulfide bond" description="Redox-active" evidence="6">
    <location>
        <begin position="238"/>
        <end position="240"/>
    </location>
</feature>
<feature type="disulfide bond" description="Redox-active" evidence="6">
    <location>
        <begin position="271"/>
        <end position="274"/>
    </location>
</feature>
<reference evidence="7 8" key="1">
    <citation type="submission" date="2017-06" db="EMBL/GenBank/DDBJ databases">
        <title>Draft genome sequence of anaerobic fermentative bacterium Anaeromicrobium sediminis DY2726D isolated from West Pacific Ocean sediments.</title>
        <authorList>
            <person name="Zeng X."/>
        </authorList>
    </citation>
    <scope>NUCLEOTIDE SEQUENCE [LARGE SCALE GENOMIC DNA]</scope>
    <source>
        <strain evidence="7 8">DY2726D</strain>
    </source>
</reference>
<dbReference type="InterPro" id="IPR016154">
    <property type="entry name" value="Heat_shock_Hsp33_C"/>
</dbReference>
<evidence type="ECO:0000256" key="2">
    <source>
        <dbReference type="ARBA" id="ARBA00022833"/>
    </source>
</evidence>
<sequence length="294" mass="32170">MSNYVVRAVAANKSIRVFAAVTTDLVEKARGFHNTTPVATAALGRTLTATSIMGLMLKGDNNKLSVQIKGNGPIKQILTTSDSKGIVKGYVSNPYVDIPLKANGKLDVGGAVGSQGRMTVIKDLGLKDPYVGQSDLVSGEIAEDFTYYFANSEQQPSAVALGVLVDRDYTVKVAGGVIIQLLPNTDDETITKIEEALKNAPQITKVLSEEDTPEKVLTTYLKGLDIEILEKVQVDFECDCSFEKLERALISIGEKDLKSIIEEDEKAELTCHFCNTKYNFDKVHLTRLYEEIKK</sequence>
<dbReference type="GO" id="GO:0005737">
    <property type="term" value="C:cytoplasm"/>
    <property type="evidence" value="ECO:0007669"/>
    <property type="project" value="UniProtKB-SubCell"/>
</dbReference>
<dbReference type="NCBIfam" id="NF001033">
    <property type="entry name" value="PRK00114.1"/>
    <property type="match status" value="1"/>
</dbReference>
<evidence type="ECO:0000313" key="7">
    <source>
        <dbReference type="EMBL" id="PAB59448.1"/>
    </source>
</evidence>
<keyword evidence="8" id="KW-1185">Reference proteome</keyword>
<proteinExistence type="inferred from homology"/>
<keyword evidence="5 6" id="KW-0676">Redox-active center</keyword>
<dbReference type="InterPro" id="IPR000397">
    <property type="entry name" value="Heat_shock_Hsp33"/>
</dbReference>
<dbReference type="PIRSF" id="PIRSF005261">
    <property type="entry name" value="Heat_shock_Hsp33"/>
    <property type="match status" value="1"/>
</dbReference>
<dbReference type="Gene3D" id="3.55.30.10">
    <property type="entry name" value="Hsp33 domain"/>
    <property type="match status" value="1"/>
</dbReference>
<dbReference type="RefSeq" id="WP_095133336.1">
    <property type="nucleotide sequence ID" value="NZ_NIBG01000007.1"/>
</dbReference>
<dbReference type="GO" id="GO:0044183">
    <property type="term" value="F:protein folding chaperone"/>
    <property type="evidence" value="ECO:0007669"/>
    <property type="project" value="TreeGrafter"/>
</dbReference>
<dbReference type="EMBL" id="NIBG01000007">
    <property type="protein sequence ID" value="PAB59448.1"/>
    <property type="molecule type" value="Genomic_DNA"/>
</dbReference>
<keyword evidence="3 6" id="KW-1015">Disulfide bond</keyword>
<dbReference type="OrthoDB" id="9776534at2"/>
<comment type="caution">
    <text evidence="7">The sequence shown here is derived from an EMBL/GenBank/DDBJ whole genome shotgun (WGS) entry which is preliminary data.</text>
</comment>
<organism evidence="7 8">
    <name type="scientific">Anaeromicrobium sediminis</name>
    <dbReference type="NCBI Taxonomy" id="1478221"/>
    <lineage>
        <taxon>Bacteria</taxon>
        <taxon>Bacillati</taxon>
        <taxon>Bacillota</taxon>
        <taxon>Clostridia</taxon>
        <taxon>Peptostreptococcales</taxon>
        <taxon>Thermotaleaceae</taxon>
        <taxon>Anaeromicrobium</taxon>
    </lineage>
</organism>
<evidence type="ECO:0000256" key="6">
    <source>
        <dbReference type="HAMAP-Rule" id="MF_00117"/>
    </source>
</evidence>
<evidence type="ECO:0000313" key="8">
    <source>
        <dbReference type="Proteomes" id="UP000216024"/>
    </source>
</evidence>
<evidence type="ECO:0000256" key="3">
    <source>
        <dbReference type="ARBA" id="ARBA00023157"/>
    </source>
</evidence>